<dbReference type="GO" id="GO:0003899">
    <property type="term" value="F:DNA-directed RNA polymerase activity"/>
    <property type="evidence" value="ECO:0007669"/>
    <property type="project" value="InterPro"/>
</dbReference>
<gene>
    <name evidence="2" type="ORF">AQS70_09205</name>
</gene>
<dbReference type="STRING" id="1563157.AQS70_09205"/>
<comment type="caution">
    <text evidence="2">The sequence shown here is derived from an EMBL/GenBank/DDBJ whole genome shotgun (WGS) entry which is preliminary data.</text>
</comment>
<protein>
    <recommendedName>
        <fullName evidence="1">RNA polymerase alpha subunit C-terminal domain-containing protein</fullName>
    </recommendedName>
</protein>
<dbReference type="Pfam" id="PF03118">
    <property type="entry name" value="RNA_pol_A_CTD"/>
    <property type="match status" value="1"/>
</dbReference>
<keyword evidence="3" id="KW-1185">Reference proteome</keyword>
<dbReference type="GO" id="GO:0006351">
    <property type="term" value="P:DNA-templated transcription"/>
    <property type="evidence" value="ECO:0007669"/>
    <property type="project" value="InterPro"/>
</dbReference>
<evidence type="ECO:0000313" key="3">
    <source>
        <dbReference type="Proteomes" id="UP000050342"/>
    </source>
</evidence>
<dbReference type="EMBL" id="LLWH01000160">
    <property type="protein sequence ID" value="KQB53779.1"/>
    <property type="molecule type" value="Genomic_DNA"/>
</dbReference>
<organism evidence="2 3">
    <name type="scientific">Pseudomonas endophytica</name>
    <dbReference type="NCBI Taxonomy" id="1563157"/>
    <lineage>
        <taxon>Bacteria</taxon>
        <taxon>Pseudomonadati</taxon>
        <taxon>Pseudomonadota</taxon>
        <taxon>Gammaproteobacteria</taxon>
        <taxon>Pseudomonadales</taxon>
        <taxon>Pseudomonadaceae</taxon>
        <taxon>Pseudomonas</taxon>
    </lineage>
</organism>
<sequence>MKPEFRIREVTRYVITKYDDRGTHPVAQVDNRESAEQIVSALAAQAAGNSSVLNTPIDDLKFSTRTRNNLVATCGFSTVGDLTTINQAALLGKHRVGVETLREVLQFLNDRGIAHNLGTL</sequence>
<dbReference type="AlphaFoldDB" id="A0A0Q0T1W0"/>
<evidence type="ECO:0000313" key="2">
    <source>
        <dbReference type="EMBL" id="KQB53779.1"/>
    </source>
</evidence>
<dbReference type="InterPro" id="IPR011260">
    <property type="entry name" value="RNAP_asu_C"/>
</dbReference>
<evidence type="ECO:0000259" key="1">
    <source>
        <dbReference type="Pfam" id="PF03118"/>
    </source>
</evidence>
<name>A0A0Q0T1W0_9PSED</name>
<dbReference type="GO" id="GO:0003677">
    <property type="term" value="F:DNA binding"/>
    <property type="evidence" value="ECO:0007669"/>
    <property type="project" value="InterPro"/>
</dbReference>
<dbReference type="SUPFAM" id="SSF47789">
    <property type="entry name" value="C-terminal domain of RNA polymerase alpha subunit"/>
    <property type="match status" value="1"/>
</dbReference>
<dbReference type="Proteomes" id="UP000050342">
    <property type="component" value="Unassembled WGS sequence"/>
</dbReference>
<accession>A0A0Q0T1W0</accession>
<dbReference type="Gene3D" id="1.10.150.20">
    <property type="entry name" value="5' to 3' exonuclease, C-terminal subdomain"/>
    <property type="match status" value="1"/>
</dbReference>
<dbReference type="RefSeq" id="WP_055102753.1">
    <property type="nucleotide sequence ID" value="NZ_LLWH01000160.1"/>
</dbReference>
<proteinExistence type="predicted"/>
<feature type="domain" description="RNA polymerase alpha subunit C-terminal" evidence="1">
    <location>
        <begin position="50"/>
        <end position="109"/>
    </location>
</feature>
<reference evidence="2 3" key="1">
    <citation type="submission" date="2015-10" db="EMBL/GenBank/DDBJ databases">
        <title>Pseudomonas helleri sp. nov. and Pseudomonas weihenstephanensis sp. nov., isolated from raw cows milk.</title>
        <authorList>
            <person name="Von Neubeck M."/>
            <person name="Huptas C."/>
            <person name="Wenning M."/>
            <person name="Scherer S."/>
        </authorList>
    </citation>
    <scope>NUCLEOTIDE SEQUENCE [LARGE SCALE GENOMIC DNA]</scope>
    <source>
        <strain evidence="2 3">BSTT44</strain>
    </source>
</reference>
<dbReference type="OrthoDB" id="8240133at2"/>